<name>A0A7J8J4I3_MOLMO</name>
<dbReference type="Pfam" id="PF15216">
    <property type="entry name" value="TSLP"/>
    <property type="match status" value="1"/>
</dbReference>
<dbReference type="InterPro" id="IPR038329">
    <property type="entry name" value="TSLP_sf"/>
</dbReference>
<dbReference type="GO" id="GO:0032754">
    <property type="term" value="P:positive regulation of interleukin-5 production"/>
    <property type="evidence" value="ECO:0007669"/>
    <property type="project" value="TreeGrafter"/>
</dbReference>
<accession>A0A7J8J4I3</accession>
<gene>
    <name evidence="2" type="ORF">HJG59_018882</name>
</gene>
<dbReference type="PANTHER" id="PTHR38003:SF1">
    <property type="entry name" value="THYMIC STROMAL LYMPHOPOIETIN"/>
    <property type="match status" value="1"/>
</dbReference>
<protein>
    <submittedName>
        <fullName evidence="2">Thymic stromal lymphopoietin</fullName>
    </submittedName>
</protein>
<proteinExistence type="predicted"/>
<dbReference type="GO" id="GO:0005139">
    <property type="term" value="F:interleukin-7 receptor binding"/>
    <property type="evidence" value="ECO:0007669"/>
    <property type="project" value="TreeGrafter"/>
</dbReference>
<dbReference type="InParanoid" id="A0A7J8J4I3"/>
<dbReference type="GO" id="GO:0032733">
    <property type="term" value="P:positive regulation of interleukin-10 production"/>
    <property type="evidence" value="ECO:0007669"/>
    <property type="project" value="TreeGrafter"/>
</dbReference>
<sequence length="149" mass="17479">MVFFRKIFILQLVGLVLTYNFTDCNFKEISNAYKKVIIYDLKSYMNGAERTHFNITYSCDDQPNCLTKIEHLTFHPAAHCPSLARETFAEKTKRVLTSSCPDYSRTQINNTQVMKKRRKREKPKNNCTEIVSNLMGLWGRFIRASRKQI</sequence>
<evidence type="ECO:0000313" key="2">
    <source>
        <dbReference type="EMBL" id="KAF6491380.1"/>
    </source>
</evidence>
<dbReference type="GO" id="GO:0005125">
    <property type="term" value="F:cytokine activity"/>
    <property type="evidence" value="ECO:0007669"/>
    <property type="project" value="InterPro"/>
</dbReference>
<feature type="chain" id="PRO_5029784807" evidence="1">
    <location>
        <begin position="19"/>
        <end position="149"/>
    </location>
</feature>
<dbReference type="GO" id="GO:0050729">
    <property type="term" value="P:positive regulation of inflammatory response"/>
    <property type="evidence" value="ECO:0007669"/>
    <property type="project" value="TreeGrafter"/>
</dbReference>
<dbReference type="GO" id="GO:0032722">
    <property type="term" value="P:positive regulation of chemokine production"/>
    <property type="evidence" value="ECO:0007669"/>
    <property type="project" value="TreeGrafter"/>
</dbReference>
<keyword evidence="3" id="KW-1185">Reference proteome</keyword>
<evidence type="ECO:0000256" key="1">
    <source>
        <dbReference type="SAM" id="SignalP"/>
    </source>
</evidence>
<feature type="signal peptide" evidence="1">
    <location>
        <begin position="1"/>
        <end position="18"/>
    </location>
</feature>
<organism evidence="2 3">
    <name type="scientific">Molossus molossus</name>
    <name type="common">Pallas' mastiff bat</name>
    <name type="synonym">Vespertilio molossus</name>
    <dbReference type="NCBI Taxonomy" id="27622"/>
    <lineage>
        <taxon>Eukaryota</taxon>
        <taxon>Metazoa</taxon>
        <taxon>Chordata</taxon>
        <taxon>Craniata</taxon>
        <taxon>Vertebrata</taxon>
        <taxon>Euteleostomi</taxon>
        <taxon>Mammalia</taxon>
        <taxon>Eutheria</taxon>
        <taxon>Laurasiatheria</taxon>
        <taxon>Chiroptera</taxon>
        <taxon>Yangochiroptera</taxon>
        <taxon>Molossidae</taxon>
        <taxon>Molossus</taxon>
    </lineage>
</organism>
<comment type="caution">
    <text evidence="2">The sequence shown here is derived from an EMBL/GenBank/DDBJ whole genome shotgun (WGS) entry which is preliminary data.</text>
</comment>
<dbReference type="AlphaFoldDB" id="A0A7J8J4I3"/>
<dbReference type="GO" id="GO:0032736">
    <property type="term" value="P:positive regulation of interleukin-13 production"/>
    <property type="evidence" value="ECO:0007669"/>
    <property type="project" value="TreeGrafter"/>
</dbReference>
<evidence type="ECO:0000313" key="3">
    <source>
        <dbReference type="Proteomes" id="UP000550707"/>
    </source>
</evidence>
<dbReference type="GO" id="GO:0001961">
    <property type="term" value="P:positive regulation of cytokine-mediated signaling pathway"/>
    <property type="evidence" value="ECO:0007669"/>
    <property type="project" value="TreeGrafter"/>
</dbReference>
<dbReference type="InterPro" id="IPR029189">
    <property type="entry name" value="TSLP"/>
</dbReference>
<dbReference type="GO" id="GO:0061844">
    <property type="term" value="P:antimicrobial humoral immune response mediated by antimicrobial peptide"/>
    <property type="evidence" value="ECO:0007669"/>
    <property type="project" value="TreeGrafter"/>
</dbReference>
<dbReference type="Proteomes" id="UP000550707">
    <property type="component" value="Unassembled WGS sequence"/>
</dbReference>
<dbReference type="GO" id="GO:0005576">
    <property type="term" value="C:extracellular region"/>
    <property type="evidence" value="ECO:0007669"/>
    <property type="project" value="TreeGrafter"/>
</dbReference>
<dbReference type="EMBL" id="JACASF010000003">
    <property type="protein sequence ID" value="KAF6491380.1"/>
    <property type="molecule type" value="Genomic_DNA"/>
</dbReference>
<dbReference type="Gene3D" id="1.20.1250.90">
    <property type="entry name" value="Thymic stromal lymphopoietin"/>
    <property type="match status" value="1"/>
</dbReference>
<dbReference type="PANTHER" id="PTHR38003">
    <property type="entry name" value="THYMIC STROMAL LYMPHOPOIETIN"/>
    <property type="match status" value="1"/>
</dbReference>
<keyword evidence="1" id="KW-0732">Signal</keyword>
<dbReference type="GO" id="GO:0032755">
    <property type="term" value="P:positive regulation of interleukin-6 production"/>
    <property type="evidence" value="ECO:0007669"/>
    <property type="project" value="TreeGrafter"/>
</dbReference>
<reference evidence="2 3" key="1">
    <citation type="journal article" date="2020" name="Nature">
        <title>Six reference-quality genomes reveal evolution of bat adaptations.</title>
        <authorList>
            <person name="Jebb D."/>
            <person name="Huang Z."/>
            <person name="Pippel M."/>
            <person name="Hughes G.M."/>
            <person name="Lavrichenko K."/>
            <person name="Devanna P."/>
            <person name="Winkler S."/>
            <person name="Jermiin L.S."/>
            <person name="Skirmuntt E.C."/>
            <person name="Katzourakis A."/>
            <person name="Burkitt-Gray L."/>
            <person name="Ray D.A."/>
            <person name="Sullivan K.A.M."/>
            <person name="Roscito J.G."/>
            <person name="Kirilenko B.M."/>
            <person name="Davalos L.M."/>
            <person name="Corthals A.P."/>
            <person name="Power M.L."/>
            <person name="Jones G."/>
            <person name="Ransome R.D."/>
            <person name="Dechmann D.K.N."/>
            <person name="Locatelli A.G."/>
            <person name="Puechmaille S.J."/>
            <person name="Fedrigo O."/>
            <person name="Jarvis E.D."/>
            <person name="Hiller M."/>
            <person name="Vernes S.C."/>
            <person name="Myers E.W."/>
            <person name="Teeling E.C."/>
        </authorList>
    </citation>
    <scope>NUCLEOTIDE SEQUENCE [LARGE SCALE GENOMIC DNA]</scope>
    <source>
        <strain evidence="2">MMolMol1</strain>
        <tissue evidence="2">Muscle</tissue>
    </source>
</reference>
<dbReference type="FunCoup" id="A0A7J8J4I3">
    <property type="interactions" value="1"/>
</dbReference>